<comment type="caution">
    <text evidence="1">The sequence shown here is derived from an EMBL/GenBank/DDBJ whole genome shotgun (WGS) entry which is preliminary data.</text>
</comment>
<name>A0A2H0VA17_9BACT</name>
<evidence type="ECO:0000313" key="2">
    <source>
        <dbReference type="Proteomes" id="UP000230922"/>
    </source>
</evidence>
<dbReference type="AlphaFoldDB" id="A0A2H0VA17"/>
<protein>
    <submittedName>
        <fullName evidence="1">Uncharacterized protein</fullName>
    </submittedName>
</protein>
<accession>A0A2H0VA17</accession>
<sequence>MNTDFTAFNLHTQPASEATEAPLRFDHVVLGQRPGANGFDAEGWPTAHASTNLSGVPGRITPGLEYFSRLFTERDAA</sequence>
<organism evidence="1 2">
    <name type="scientific">Candidatus Doudnabacteria bacterium CG10_big_fil_rev_8_21_14_0_10_42_18</name>
    <dbReference type="NCBI Taxonomy" id="1974552"/>
    <lineage>
        <taxon>Bacteria</taxon>
        <taxon>Candidatus Doudnaibacteriota</taxon>
    </lineage>
</organism>
<dbReference type="EMBL" id="PFAK01000063">
    <property type="protein sequence ID" value="PIR95923.1"/>
    <property type="molecule type" value="Genomic_DNA"/>
</dbReference>
<dbReference type="Proteomes" id="UP000230922">
    <property type="component" value="Unassembled WGS sequence"/>
</dbReference>
<gene>
    <name evidence="1" type="ORF">COT92_03825</name>
</gene>
<reference evidence="2" key="1">
    <citation type="submission" date="2017-09" db="EMBL/GenBank/DDBJ databases">
        <title>Depth-based differentiation of microbial function through sediment-hosted aquifers and enrichment of novel symbionts in the deep terrestrial subsurface.</title>
        <authorList>
            <person name="Probst A.J."/>
            <person name="Ladd B."/>
            <person name="Jarett J.K."/>
            <person name="Geller-Mcgrath D.E."/>
            <person name="Sieber C.M.K."/>
            <person name="Emerson J.B."/>
            <person name="Anantharaman K."/>
            <person name="Thomas B.C."/>
            <person name="Malmstrom R."/>
            <person name="Stieglmeier M."/>
            <person name="Klingl A."/>
            <person name="Woyke T."/>
            <person name="Ryan C.M."/>
            <person name="Banfield J.F."/>
        </authorList>
    </citation>
    <scope>NUCLEOTIDE SEQUENCE [LARGE SCALE GENOMIC DNA]</scope>
</reference>
<evidence type="ECO:0000313" key="1">
    <source>
        <dbReference type="EMBL" id="PIR95923.1"/>
    </source>
</evidence>
<proteinExistence type="predicted"/>